<organism evidence="1 2">
    <name type="scientific">Meloidogyne hapla</name>
    <name type="common">Root-knot nematode worm</name>
    <dbReference type="NCBI Taxonomy" id="6305"/>
    <lineage>
        <taxon>Eukaryota</taxon>
        <taxon>Metazoa</taxon>
        <taxon>Ecdysozoa</taxon>
        <taxon>Nematoda</taxon>
        <taxon>Chromadorea</taxon>
        <taxon>Rhabditida</taxon>
        <taxon>Tylenchina</taxon>
        <taxon>Tylenchomorpha</taxon>
        <taxon>Tylenchoidea</taxon>
        <taxon>Meloidogynidae</taxon>
        <taxon>Meloidogyninae</taxon>
        <taxon>Meloidogyne</taxon>
    </lineage>
</organism>
<name>A0A1I8BS83_MELHA</name>
<dbReference type="WBParaSite" id="MhA1_Contig448.frz3.gene7">
    <property type="protein sequence ID" value="MhA1_Contig448.frz3.gene7"/>
    <property type="gene ID" value="MhA1_Contig448.frz3.gene7"/>
</dbReference>
<evidence type="ECO:0000313" key="1">
    <source>
        <dbReference type="Proteomes" id="UP000095281"/>
    </source>
</evidence>
<dbReference type="Proteomes" id="UP000095281">
    <property type="component" value="Unplaced"/>
</dbReference>
<keyword evidence="1" id="KW-1185">Reference proteome</keyword>
<reference evidence="2" key="1">
    <citation type="submission" date="2016-11" db="UniProtKB">
        <authorList>
            <consortium name="WormBaseParasite"/>
        </authorList>
    </citation>
    <scope>IDENTIFICATION</scope>
</reference>
<sequence>MINFSIYFCTSWLAGIKLKDGFFGNKNYKLSKEEKKKHCDEIMKILKIDIEIRVKMPGVTEDLKIHIITQGDIENWGFDVKHHDLD</sequence>
<accession>A0A1I8BS83</accession>
<protein>
    <submittedName>
        <fullName evidence="2">Uncharacterized protein</fullName>
    </submittedName>
</protein>
<evidence type="ECO:0000313" key="2">
    <source>
        <dbReference type="WBParaSite" id="MhA1_Contig448.frz3.gene7"/>
    </source>
</evidence>
<proteinExistence type="predicted"/>
<dbReference type="AlphaFoldDB" id="A0A1I8BS83"/>